<accession>A0ABW4A7Q6</accession>
<name>A0ABW4A7Q6_9ACTN</name>
<protein>
    <recommendedName>
        <fullName evidence="3">ASCH domain-containing protein</fullName>
    </recommendedName>
</protein>
<evidence type="ECO:0008006" key="3">
    <source>
        <dbReference type="Google" id="ProtNLM"/>
    </source>
</evidence>
<dbReference type="EMBL" id="JBHTMK010000016">
    <property type="protein sequence ID" value="MFD1366208.1"/>
    <property type="molecule type" value="Genomic_DNA"/>
</dbReference>
<dbReference type="RefSeq" id="WP_317786510.1">
    <property type="nucleotide sequence ID" value="NZ_AP028461.1"/>
</dbReference>
<proteinExistence type="predicted"/>
<dbReference type="Proteomes" id="UP001597183">
    <property type="component" value="Unassembled WGS sequence"/>
</dbReference>
<evidence type="ECO:0000313" key="2">
    <source>
        <dbReference type="Proteomes" id="UP001597183"/>
    </source>
</evidence>
<sequence length="96" mass="10077">MTTFPLPLEEGLVLAGHMSKSAARNTARTWLITVRGLSEDDADDAVDGVTVAQGALWSDEPDGNGFAPAGFVMSPDYPGATPVTVVHLARPLLVED</sequence>
<gene>
    <name evidence="1" type="ORF">ACFQ5G_12710</name>
</gene>
<keyword evidence="2" id="KW-1185">Reference proteome</keyword>
<organism evidence="1 2">
    <name type="scientific">Actinoplanes sichuanensis</name>
    <dbReference type="NCBI Taxonomy" id="512349"/>
    <lineage>
        <taxon>Bacteria</taxon>
        <taxon>Bacillati</taxon>
        <taxon>Actinomycetota</taxon>
        <taxon>Actinomycetes</taxon>
        <taxon>Micromonosporales</taxon>
        <taxon>Micromonosporaceae</taxon>
        <taxon>Actinoplanes</taxon>
    </lineage>
</organism>
<reference evidence="2" key="1">
    <citation type="journal article" date="2019" name="Int. J. Syst. Evol. Microbiol.">
        <title>The Global Catalogue of Microorganisms (GCM) 10K type strain sequencing project: providing services to taxonomists for standard genome sequencing and annotation.</title>
        <authorList>
            <consortium name="The Broad Institute Genomics Platform"/>
            <consortium name="The Broad Institute Genome Sequencing Center for Infectious Disease"/>
            <person name="Wu L."/>
            <person name="Ma J."/>
        </authorList>
    </citation>
    <scope>NUCLEOTIDE SEQUENCE [LARGE SCALE GENOMIC DNA]</scope>
    <source>
        <strain evidence="2">CCM 7526</strain>
    </source>
</reference>
<evidence type="ECO:0000313" key="1">
    <source>
        <dbReference type="EMBL" id="MFD1366208.1"/>
    </source>
</evidence>
<comment type="caution">
    <text evidence="1">The sequence shown here is derived from an EMBL/GenBank/DDBJ whole genome shotgun (WGS) entry which is preliminary data.</text>
</comment>